<feature type="compositionally biased region" description="Pro residues" evidence="3">
    <location>
        <begin position="20"/>
        <end position="29"/>
    </location>
</feature>
<dbReference type="Proteomes" id="UP000315295">
    <property type="component" value="Unassembled WGS sequence"/>
</dbReference>
<dbReference type="PROSITE" id="PS50084">
    <property type="entry name" value="KH_TYPE_1"/>
    <property type="match status" value="3"/>
</dbReference>
<dbReference type="Gene3D" id="3.30.1370.10">
    <property type="entry name" value="K Homology domain, type 1"/>
    <property type="match status" value="3"/>
</dbReference>
<evidence type="ECO:0000313" key="5">
    <source>
        <dbReference type="EMBL" id="TQE08963.1"/>
    </source>
</evidence>
<gene>
    <name evidence="5" type="ORF">C1H46_005346</name>
</gene>
<dbReference type="SMART" id="SM00322">
    <property type="entry name" value="KH"/>
    <property type="match status" value="3"/>
</dbReference>
<dbReference type="InterPro" id="IPR004087">
    <property type="entry name" value="KH_dom"/>
</dbReference>
<dbReference type="CDD" id="cd22437">
    <property type="entry name" value="KH-I_BTR1_rpt2"/>
    <property type="match status" value="1"/>
</dbReference>
<evidence type="ECO:0000256" key="3">
    <source>
        <dbReference type="SAM" id="MobiDB-lite"/>
    </source>
</evidence>
<dbReference type="SUPFAM" id="SSF54791">
    <property type="entry name" value="Eukaryotic type KH-domain (KH-domain type I)"/>
    <property type="match status" value="3"/>
</dbReference>
<dbReference type="EMBL" id="VIEB01000062">
    <property type="protein sequence ID" value="TQE08963.1"/>
    <property type="molecule type" value="Genomic_DNA"/>
</dbReference>
<reference evidence="5 6" key="1">
    <citation type="journal article" date="2019" name="G3 (Bethesda)">
        <title>Sequencing of a Wild Apple (Malus baccata) Genome Unravels the Differences Between Cultivated and Wild Apple Species Regarding Disease Resistance and Cold Tolerance.</title>
        <authorList>
            <person name="Chen X."/>
        </authorList>
    </citation>
    <scope>NUCLEOTIDE SEQUENCE [LARGE SCALE GENOMIC DNA]</scope>
    <source>
        <strain evidence="6">cv. Shandingzi</strain>
        <tissue evidence="5">Leaves</tissue>
    </source>
</reference>
<dbReference type="GO" id="GO:0003723">
    <property type="term" value="F:RNA binding"/>
    <property type="evidence" value="ECO:0007669"/>
    <property type="project" value="UniProtKB-UniRule"/>
</dbReference>
<feature type="region of interest" description="Disordered" evidence="3">
    <location>
        <begin position="1"/>
        <end position="36"/>
    </location>
</feature>
<keyword evidence="6" id="KW-1185">Reference proteome</keyword>
<evidence type="ECO:0000259" key="4">
    <source>
        <dbReference type="SMART" id="SM00322"/>
    </source>
</evidence>
<proteinExistence type="predicted"/>
<evidence type="ECO:0000313" key="6">
    <source>
        <dbReference type="Proteomes" id="UP000315295"/>
    </source>
</evidence>
<accession>A0A540NEE2</accession>
<dbReference type="Pfam" id="PF00013">
    <property type="entry name" value="KH_1"/>
    <property type="match status" value="3"/>
</dbReference>
<protein>
    <recommendedName>
        <fullName evidence="4">K Homology domain-containing protein</fullName>
    </recommendedName>
</protein>
<evidence type="ECO:0000256" key="1">
    <source>
        <dbReference type="ARBA" id="ARBA00022737"/>
    </source>
</evidence>
<name>A0A540NEE2_MALBA</name>
<dbReference type="AlphaFoldDB" id="A0A540NEE2"/>
<dbReference type="PANTHER" id="PTHR10288">
    <property type="entry name" value="KH DOMAIN CONTAINING RNA BINDING PROTEIN"/>
    <property type="match status" value="1"/>
</dbReference>
<keyword evidence="2" id="KW-0694">RNA-binding</keyword>
<sequence>MESTESSYMSSPEAPRRRSSPPPPPPPKSPGSDSAEKPTYVRFLVSNAAAGSVIGKGGATITDFQSQSGARIQLSRNHEFFPGTTDRIIMISGTINEIVKAVDLVLAKLLSELHSEETEEVEPRTKLRLVVPNSSCGGIIGKGGSTIKSFIEESQAGIKISPQDNNYFGLNDRLVTVTGSLDEQMRAVDLIVSKLSEDSHYAQSMNAPFSYPAAYNAMSYGPPNGTGGKFQNAKEDWSNSVTIGVADEHIGLVLGRGGRTIAEISQGSGAKIKISDRGDFMSGTTDRKVTITGSQRAIRAAESMIMQKVSYASERAMD</sequence>
<feature type="domain" description="K Homology" evidence="4">
    <location>
        <begin position="37"/>
        <end position="110"/>
    </location>
</feature>
<dbReference type="CDD" id="cd22513">
    <property type="entry name" value="KH-I_BTR1_rpt1"/>
    <property type="match status" value="1"/>
</dbReference>
<feature type="domain" description="K Homology" evidence="4">
    <location>
        <begin position="237"/>
        <end position="310"/>
    </location>
</feature>
<comment type="caution">
    <text evidence="5">The sequence shown here is derived from an EMBL/GenBank/DDBJ whole genome shotgun (WGS) entry which is preliminary data.</text>
</comment>
<keyword evidence="1" id="KW-0677">Repeat</keyword>
<dbReference type="STRING" id="106549.A0A540NEE2"/>
<evidence type="ECO:0000256" key="2">
    <source>
        <dbReference type="PROSITE-ProRule" id="PRU00117"/>
    </source>
</evidence>
<dbReference type="InterPro" id="IPR004088">
    <property type="entry name" value="KH_dom_type_1"/>
</dbReference>
<feature type="domain" description="K Homology" evidence="4">
    <location>
        <begin position="123"/>
        <end position="196"/>
    </location>
</feature>
<organism evidence="5 6">
    <name type="scientific">Malus baccata</name>
    <name type="common">Siberian crab apple</name>
    <name type="synonym">Pyrus baccata</name>
    <dbReference type="NCBI Taxonomy" id="106549"/>
    <lineage>
        <taxon>Eukaryota</taxon>
        <taxon>Viridiplantae</taxon>
        <taxon>Streptophyta</taxon>
        <taxon>Embryophyta</taxon>
        <taxon>Tracheophyta</taxon>
        <taxon>Spermatophyta</taxon>
        <taxon>Magnoliopsida</taxon>
        <taxon>eudicotyledons</taxon>
        <taxon>Gunneridae</taxon>
        <taxon>Pentapetalae</taxon>
        <taxon>rosids</taxon>
        <taxon>fabids</taxon>
        <taxon>Rosales</taxon>
        <taxon>Rosaceae</taxon>
        <taxon>Amygdaloideae</taxon>
        <taxon>Maleae</taxon>
        <taxon>Malus</taxon>
    </lineage>
</organism>
<dbReference type="InterPro" id="IPR036612">
    <property type="entry name" value="KH_dom_type_1_sf"/>
</dbReference>